<name>A0AA36MSD9_9DINO</name>
<dbReference type="Proteomes" id="UP001178507">
    <property type="component" value="Unassembled WGS sequence"/>
</dbReference>
<dbReference type="InterPro" id="IPR014030">
    <property type="entry name" value="Ketoacyl_synth_N"/>
</dbReference>
<dbReference type="Pfam" id="PF00550">
    <property type="entry name" value="PP-binding"/>
    <property type="match status" value="1"/>
</dbReference>
<evidence type="ECO:0000259" key="5">
    <source>
        <dbReference type="SMART" id="SM00823"/>
    </source>
</evidence>
<evidence type="ECO:0000313" key="7">
    <source>
        <dbReference type="EMBL" id="CAJ1378345.1"/>
    </source>
</evidence>
<dbReference type="InterPro" id="IPR009081">
    <property type="entry name" value="PP-bd_ACP"/>
</dbReference>
<dbReference type="GO" id="GO:0006633">
    <property type="term" value="P:fatty acid biosynthetic process"/>
    <property type="evidence" value="ECO:0007669"/>
    <property type="project" value="TreeGrafter"/>
</dbReference>
<proteinExistence type="predicted"/>
<reference evidence="7" key="1">
    <citation type="submission" date="2023-08" db="EMBL/GenBank/DDBJ databases">
        <authorList>
            <person name="Chen Y."/>
            <person name="Shah S."/>
            <person name="Dougan E. K."/>
            <person name="Thang M."/>
            <person name="Chan C."/>
        </authorList>
    </citation>
    <scope>NUCLEOTIDE SEQUENCE</scope>
</reference>
<keyword evidence="2" id="KW-0597">Phosphoprotein</keyword>
<dbReference type="SUPFAM" id="SSF53901">
    <property type="entry name" value="Thiolase-like"/>
    <property type="match status" value="1"/>
</dbReference>
<comment type="caution">
    <text evidence="7">The sequence shown here is derived from an EMBL/GenBank/DDBJ whole genome shotgun (WGS) entry which is preliminary data.</text>
</comment>
<accession>A0AA36MSD9</accession>
<evidence type="ECO:0000259" key="6">
    <source>
        <dbReference type="SMART" id="SM00825"/>
    </source>
</evidence>
<dbReference type="GO" id="GO:0031177">
    <property type="term" value="F:phosphopantetheine binding"/>
    <property type="evidence" value="ECO:0007669"/>
    <property type="project" value="InterPro"/>
</dbReference>
<organism evidence="7 8">
    <name type="scientific">Effrenium voratum</name>
    <dbReference type="NCBI Taxonomy" id="2562239"/>
    <lineage>
        <taxon>Eukaryota</taxon>
        <taxon>Sar</taxon>
        <taxon>Alveolata</taxon>
        <taxon>Dinophyceae</taxon>
        <taxon>Suessiales</taxon>
        <taxon>Symbiodiniaceae</taxon>
        <taxon>Effrenium</taxon>
    </lineage>
</organism>
<feature type="domain" description="Ketosynthase family 3 (KS3)" evidence="6">
    <location>
        <begin position="130"/>
        <end position="317"/>
    </location>
</feature>
<dbReference type="SUPFAM" id="SSF47336">
    <property type="entry name" value="ACP-like"/>
    <property type="match status" value="1"/>
</dbReference>
<evidence type="ECO:0000256" key="4">
    <source>
        <dbReference type="SAM" id="MobiDB-lite"/>
    </source>
</evidence>
<sequence>MQLFRLCGKRQRLAPDAGPQEDLAAQDPATRLRTGGGSELLQVVRRVAAELGVPYEGDALSLDSAAAVRFAAALETQLGWRLPATLLFDYPSISELVDRGLQPRDGTSSFVHVSACEGGPGVLISACWELPGASNEVLWSRLENQVDEVREIPLCRWDWTETNTSESLGYRHASFLEGAEQFDARFFGLTAAETQAADPQQRLLLSTSYRALAASGHDKGTLLGTPVAVFAGISNQDGGTTRPLHKLQVLTPARALPQRWLRTASPSPWASGGPALPQTPPAPLRSVPFRQRRIGCADRRGMEAGVSESQLQPAASCCWGLTQC</sequence>
<gene>
    <name evidence="7" type="ORF">EVOR1521_LOCUS6911</name>
</gene>
<evidence type="ECO:0008006" key="9">
    <source>
        <dbReference type="Google" id="ProtNLM"/>
    </source>
</evidence>
<dbReference type="InterPro" id="IPR036736">
    <property type="entry name" value="ACP-like_sf"/>
</dbReference>
<dbReference type="InterPro" id="IPR050091">
    <property type="entry name" value="PKS_NRPS_Biosynth_Enz"/>
</dbReference>
<dbReference type="InterPro" id="IPR020841">
    <property type="entry name" value="PKS_Beta-ketoAc_synthase_dom"/>
</dbReference>
<dbReference type="InterPro" id="IPR020806">
    <property type="entry name" value="PKS_PP-bd"/>
</dbReference>
<evidence type="ECO:0000256" key="1">
    <source>
        <dbReference type="ARBA" id="ARBA00022450"/>
    </source>
</evidence>
<feature type="region of interest" description="Disordered" evidence="4">
    <location>
        <begin position="266"/>
        <end position="286"/>
    </location>
</feature>
<dbReference type="InterPro" id="IPR016039">
    <property type="entry name" value="Thiolase-like"/>
</dbReference>
<dbReference type="SMART" id="SM00825">
    <property type="entry name" value="PKS_KS"/>
    <property type="match status" value="1"/>
</dbReference>
<keyword evidence="3" id="KW-0808">Transferase</keyword>
<feature type="domain" description="Polyketide synthase-like phosphopantetheine-binding" evidence="5">
    <location>
        <begin position="40"/>
        <end position="104"/>
    </location>
</feature>
<evidence type="ECO:0000256" key="3">
    <source>
        <dbReference type="ARBA" id="ARBA00022679"/>
    </source>
</evidence>
<protein>
    <recommendedName>
        <fullName evidence="9">Polyketide synthase</fullName>
    </recommendedName>
</protein>
<evidence type="ECO:0000313" key="8">
    <source>
        <dbReference type="Proteomes" id="UP001178507"/>
    </source>
</evidence>
<dbReference type="SMART" id="SM00823">
    <property type="entry name" value="PKS_PP"/>
    <property type="match status" value="1"/>
</dbReference>
<dbReference type="EMBL" id="CAUJNA010000535">
    <property type="protein sequence ID" value="CAJ1378345.1"/>
    <property type="molecule type" value="Genomic_DNA"/>
</dbReference>
<evidence type="ECO:0000256" key="2">
    <source>
        <dbReference type="ARBA" id="ARBA00022553"/>
    </source>
</evidence>
<keyword evidence="1" id="KW-0596">Phosphopantetheine</keyword>
<dbReference type="Gene3D" id="3.40.47.10">
    <property type="match status" value="1"/>
</dbReference>
<dbReference type="PANTHER" id="PTHR43775:SF37">
    <property type="entry name" value="SI:DKEY-61P9.11"/>
    <property type="match status" value="1"/>
</dbReference>
<dbReference type="Gene3D" id="1.10.1200.10">
    <property type="entry name" value="ACP-like"/>
    <property type="match status" value="1"/>
</dbReference>
<dbReference type="Pfam" id="PF00109">
    <property type="entry name" value="ketoacyl-synt"/>
    <property type="match status" value="1"/>
</dbReference>
<dbReference type="AlphaFoldDB" id="A0AA36MSD9"/>
<keyword evidence="8" id="KW-1185">Reference proteome</keyword>
<dbReference type="GO" id="GO:0004312">
    <property type="term" value="F:fatty acid synthase activity"/>
    <property type="evidence" value="ECO:0007669"/>
    <property type="project" value="TreeGrafter"/>
</dbReference>
<dbReference type="PANTHER" id="PTHR43775">
    <property type="entry name" value="FATTY ACID SYNTHASE"/>
    <property type="match status" value="1"/>
</dbReference>